<evidence type="ECO:0000313" key="3">
    <source>
        <dbReference type="EMBL" id="CAD1818417.1"/>
    </source>
</evidence>
<dbReference type="GO" id="GO:0003677">
    <property type="term" value="F:DNA binding"/>
    <property type="evidence" value="ECO:0007669"/>
    <property type="project" value="InterPro"/>
</dbReference>
<dbReference type="InterPro" id="IPR025525">
    <property type="entry name" value="hAT-like_transposase_RNase-H"/>
</dbReference>
<dbReference type="Pfam" id="PF05699">
    <property type="entry name" value="Dimer_Tnp_hAT"/>
    <property type="match status" value="1"/>
</dbReference>
<proteinExistence type="predicted"/>
<sequence length="157" mass="18375">MKSKFEKYWDNYSMILAIAIILDPRYKLPFVDYCFKKVYPIRDLEDAQGKKILTSQERVTIVRQIDFDGFDSEFGVTSKSELDRYLGETKFDRIQHAKLNILDFWKDNCVRYPILSKMARDIMSIPITTVGSESAFSIGVKCSQSTEVHFDQKMLKF</sequence>
<feature type="domain" description="hAT-like transposase RNase-H fold" evidence="2">
    <location>
        <begin position="1"/>
        <end position="39"/>
    </location>
</feature>
<dbReference type="EMBL" id="LR862139">
    <property type="protein sequence ID" value="CAD1818417.1"/>
    <property type="molecule type" value="Genomic_DNA"/>
</dbReference>
<accession>A0A6V7NIQ7</accession>
<gene>
    <name evidence="3" type="ORF">CB5_LOCUS1628</name>
</gene>
<evidence type="ECO:0000259" key="2">
    <source>
        <dbReference type="Pfam" id="PF14372"/>
    </source>
</evidence>
<evidence type="ECO:0008006" key="4">
    <source>
        <dbReference type="Google" id="ProtNLM"/>
    </source>
</evidence>
<dbReference type="AlphaFoldDB" id="A0A6V7NIQ7"/>
<protein>
    <recommendedName>
        <fullName evidence="4">Zinc finger BED domain-containing protein RICESLEEPER 2-like</fullName>
    </recommendedName>
</protein>
<dbReference type="GO" id="GO:0046983">
    <property type="term" value="F:protein dimerization activity"/>
    <property type="evidence" value="ECO:0007669"/>
    <property type="project" value="InterPro"/>
</dbReference>
<feature type="domain" description="HAT C-terminal dimerisation" evidence="1">
    <location>
        <begin position="81"/>
        <end position="142"/>
    </location>
</feature>
<evidence type="ECO:0000259" key="1">
    <source>
        <dbReference type="Pfam" id="PF05699"/>
    </source>
</evidence>
<organism evidence="3">
    <name type="scientific">Ananas comosus var. bracteatus</name>
    <name type="common">red pineapple</name>
    <dbReference type="NCBI Taxonomy" id="296719"/>
    <lineage>
        <taxon>Eukaryota</taxon>
        <taxon>Viridiplantae</taxon>
        <taxon>Streptophyta</taxon>
        <taxon>Embryophyta</taxon>
        <taxon>Tracheophyta</taxon>
        <taxon>Spermatophyta</taxon>
        <taxon>Magnoliopsida</taxon>
        <taxon>Liliopsida</taxon>
        <taxon>Poales</taxon>
        <taxon>Bromeliaceae</taxon>
        <taxon>Bromelioideae</taxon>
        <taxon>Ananas</taxon>
    </lineage>
</organism>
<reference evidence="3" key="1">
    <citation type="submission" date="2020-07" db="EMBL/GenBank/DDBJ databases">
        <authorList>
            <person name="Lin J."/>
        </authorList>
    </citation>
    <scope>NUCLEOTIDE SEQUENCE</scope>
</reference>
<dbReference type="InterPro" id="IPR008906">
    <property type="entry name" value="HATC_C_dom"/>
</dbReference>
<name>A0A6V7NIQ7_ANACO</name>
<dbReference type="Pfam" id="PF14372">
    <property type="entry name" value="hAT-like_RNase-H"/>
    <property type="match status" value="1"/>
</dbReference>
<dbReference type="SUPFAM" id="SSF53098">
    <property type="entry name" value="Ribonuclease H-like"/>
    <property type="match status" value="1"/>
</dbReference>
<dbReference type="InterPro" id="IPR012337">
    <property type="entry name" value="RNaseH-like_sf"/>
</dbReference>
<dbReference type="PANTHER" id="PTHR23272">
    <property type="entry name" value="BED FINGER-RELATED"/>
    <property type="match status" value="1"/>
</dbReference>